<evidence type="ECO:0000256" key="8">
    <source>
        <dbReference type="ARBA" id="ARBA00022658"/>
    </source>
</evidence>
<keyword evidence="17" id="KW-1185">Reference proteome</keyword>
<dbReference type="Pfam" id="PF26216">
    <property type="entry name" value="GDPGP1_C"/>
    <property type="match status" value="1"/>
</dbReference>
<dbReference type="Proteomes" id="UP000218231">
    <property type="component" value="Unassembled WGS sequence"/>
</dbReference>
<dbReference type="InterPro" id="IPR026506">
    <property type="entry name" value="GDPGP"/>
</dbReference>
<evidence type="ECO:0000256" key="10">
    <source>
        <dbReference type="ARBA" id="ARBA00022695"/>
    </source>
</evidence>
<evidence type="ECO:0000256" key="5">
    <source>
        <dbReference type="ARBA" id="ARBA00012507"/>
    </source>
</evidence>
<dbReference type="GO" id="GO:0005737">
    <property type="term" value="C:cytoplasm"/>
    <property type="evidence" value="ECO:0007669"/>
    <property type="project" value="UniProtKB-SubCell"/>
</dbReference>
<keyword evidence="7" id="KW-0963">Cytoplasm</keyword>
<name>A0A2A2J750_9BILA</name>
<keyword evidence="9" id="KW-0808">Transferase</keyword>
<dbReference type="Pfam" id="PF26217">
    <property type="entry name" value="GDPGP1_N"/>
    <property type="match status" value="1"/>
</dbReference>
<evidence type="ECO:0000256" key="1">
    <source>
        <dbReference type="ARBA" id="ARBA00000063"/>
    </source>
</evidence>
<feature type="compositionally biased region" description="Polar residues" evidence="13">
    <location>
        <begin position="8"/>
        <end position="21"/>
    </location>
</feature>
<dbReference type="InterPro" id="IPR058865">
    <property type="entry name" value="GDPGP1_C"/>
</dbReference>
<dbReference type="GO" id="GO:0000166">
    <property type="term" value="F:nucleotide binding"/>
    <property type="evidence" value="ECO:0007669"/>
    <property type="project" value="UniProtKB-KW"/>
</dbReference>
<dbReference type="PANTHER" id="PTHR20884">
    <property type="entry name" value="GDP-D-GLUCOSE PHOSPHORYLASE 1"/>
    <property type="match status" value="1"/>
</dbReference>
<gene>
    <name evidence="16" type="ORF">WR25_17448</name>
</gene>
<keyword evidence="10" id="KW-0548">Nucleotidyltransferase</keyword>
<protein>
    <recommendedName>
        <fullName evidence="6">GDP-D-glucose phosphorylase 1</fullName>
        <ecNumber evidence="5">2.7.7.78</ecNumber>
    </recommendedName>
</protein>
<dbReference type="GO" id="GO:0006006">
    <property type="term" value="P:glucose metabolic process"/>
    <property type="evidence" value="ECO:0007669"/>
    <property type="project" value="TreeGrafter"/>
</dbReference>
<evidence type="ECO:0000256" key="4">
    <source>
        <dbReference type="ARBA" id="ARBA00006451"/>
    </source>
</evidence>
<keyword evidence="8" id="KW-0344">Guanine-nucleotide releasing factor</keyword>
<evidence type="ECO:0000259" key="15">
    <source>
        <dbReference type="Pfam" id="PF26217"/>
    </source>
</evidence>
<evidence type="ECO:0000256" key="12">
    <source>
        <dbReference type="ARBA" id="ARBA00022801"/>
    </source>
</evidence>
<dbReference type="GO" id="GO:0080048">
    <property type="term" value="F:GDP-D-glucose phosphorylase activity"/>
    <property type="evidence" value="ECO:0007669"/>
    <property type="project" value="UniProtKB-EC"/>
</dbReference>
<dbReference type="AlphaFoldDB" id="A0A2A2J750"/>
<accession>A0A2A2J750</accession>
<feature type="domain" description="GDPGP1-like N-terminal" evidence="15">
    <location>
        <begin position="108"/>
        <end position="192"/>
    </location>
</feature>
<evidence type="ECO:0000313" key="17">
    <source>
        <dbReference type="Proteomes" id="UP000218231"/>
    </source>
</evidence>
<organism evidence="16 17">
    <name type="scientific">Diploscapter pachys</name>
    <dbReference type="NCBI Taxonomy" id="2018661"/>
    <lineage>
        <taxon>Eukaryota</taxon>
        <taxon>Metazoa</taxon>
        <taxon>Ecdysozoa</taxon>
        <taxon>Nematoda</taxon>
        <taxon>Chromadorea</taxon>
        <taxon>Rhabditida</taxon>
        <taxon>Rhabditina</taxon>
        <taxon>Rhabditomorpha</taxon>
        <taxon>Rhabditoidea</taxon>
        <taxon>Rhabditidae</taxon>
        <taxon>Diploscapter</taxon>
    </lineage>
</organism>
<keyword evidence="12" id="KW-0378">Hydrolase</keyword>
<feature type="region of interest" description="Disordered" evidence="13">
    <location>
        <begin position="1"/>
        <end position="21"/>
    </location>
</feature>
<comment type="subcellular location">
    <subcellularLocation>
        <location evidence="3">Cytoplasm</location>
    </subcellularLocation>
</comment>
<dbReference type="EC" id="2.7.7.78" evidence="5"/>
<reference evidence="16 17" key="1">
    <citation type="journal article" date="2017" name="Curr. Biol.">
        <title>Genome architecture and evolution of a unichromosomal asexual nematode.</title>
        <authorList>
            <person name="Fradin H."/>
            <person name="Zegar C."/>
            <person name="Gutwein M."/>
            <person name="Lucas J."/>
            <person name="Kovtun M."/>
            <person name="Corcoran D."/>
            <person name="Baugh L.R."/>
            <person name="Kiontke K."/>
            <person name="Gunsalus K."/>
            <person name="Fitch D.H."/>
            <person name="Piano F."/>
        </authorList>
    </citation>
    <scope>NUCLEOTIDE SEQUENCE [LARGE SCALE GENOMIC DNA]</scope>
    <source>
        <strain evidence="16">PF1309</strain>
    </source>
</reference>
<evidence type="ECO:0000256" key="7">
    <source>
        <dbReference type="ARBA" id="ARBA00022490"/>
    </source>
</evidence>
<dbReference type="OrthoDB" id="417175at2759"/>
<proteinExistence type="inferred from homology"/>
<dbReference type="STRING" id="2018661.A0A2A2J750"/>
<evidence type="ECO:0000259" key="14">
    <source>
        <dbReference type="Pfam" id="PF26216"/>
    </source>
</evidence>
<evidence type="ECO:0000256" key="11">
    <source>
        <dbReference type="ARBA" id="ARBA00022741"/>
    </source>
</evidence>
<comment type="caution">
    <text evidence="16">The sequence shown here is derived from an EMBL/GenBank/DDBJ whole genome shotgun (WGS) entry which is preliminary data.</text>
</comment>
<dbReference type="GO" id="GO:0005085">
    <property type="term" value="F:guanyl-nucleotide exchange factor activity"/>
    <property type="evidence" value="ECO:0007669"/>
    <property type="project" value="UniProtKB-KW"/>
</dbReference>
<evidence type="ECO:0000256" key="13">
    <source>
        <dbReference type="SAM" id="MobiDB-lite"/>
    </source>
</evidence>
<keyword evidence="11" id="KW-0547">Nucleotide-binding</keyword>
<comment type="function">
    <text evidence="2">Specific and highly efficient GDP-D-glucose phosphorylase regulating the levels of GDP-D-glucose in cells.</text>
</comment>
<feature type="domain" description="GDPGP1-like C-terminal" evidence="14">
    <location>
        <begin position="226"/>
        <end position="354"/>
    </location>
</feature>
<evidence type="ECO:0000256" key="9">
    <source>
        <dbReference type="ARBA" id="ARBA00022679"/>
    </source>
</evidence>
<comment type="similarity">
    <text evidence="4">Belongs to the GDPGP1 family.</text>
</comment>
<comment type="catalytic activity">
    <reaction evidence="1">
        <text>GDP-alpha-D-glucose + phosphate = alpha-D-glucose 1-phosphate + GDP + H(+)</text>
        <dbReference type="Rhea" id="RHEA:30387"/>
        <dbReference type="ChEBI" id="CHEBI:15378"/>
        <dbReference type="ChEBI" id="CHEBI:43474"/>
        <dbReference type="ChEBI" id="CHEBI:58189"/>
        <dbReference type="ChEBI" id="CHEBI:58601"/>
        <dbReference type="ChEBI" id="CHEBI:62230"/>
        <dbReference type="EC" id="2.7.7.78"/>
    </reaction>
</comment>
<evidence type="ECO:0000256" key="6">
    <source>
        <dbReference type="ARBA" id="ARBA00018857"/>
    </source>
</evidence>
<sequence>MLGASPRTARSASTLQLPTDFSPATSGAPTFTYKKELFHVDLREYENAGGDYPQAEEERATKKTQIKELIHSRWEAAKEVNAFNYALNCMYKCLDGKYELSIQVMMYLKCEDNPITTDPLDRHLIAVNASPLERDHCLIIPAVNKCHPQVLNPIAIRLAVDIMLLVTDSDFHILFNSLLGQASVNHLHLHALYWPYDSDLINRCFEHLADVPDVYVIQPPMWLTSAFAFQLTKMEDYEKFKSNIFKCVNFLTDQNQAHNLFFTRAQPIRTDGPDRVEDRRRQLPLYVTCYVFPRQNIVGAKPPSNFNPAANELAGCLTSYTYRFFESAAEQAVVRIIEEEALLPTNVFQNLCCDLSDLYSNRPLGTSRESKTSLLDGLSSPEIDELRDTFESFNQPRSPSVRLKNPLNHTQSVDEQVVRFEIHSAD</sequence>
<dbReference type="EMBL" id="LIAE01010638">
    <property type="protein sequence ID" value="PAV57449.1"/>
    <property type="molecule type" value="Genomic_DNA"/>
</dbReference>
<dbReference type="GO" id="GO:0016787">
    <property type="term" value="F:hydrolase activity"/>
    <property type="evidence" value="ECO:0007669"/>
    <property type="project" value="UniProtKB-KW"/>
</dbReference>
<evidence type="ECO:0000256" key="2">
    <source>
        <dbReference type="ARBA" id="ARBA00003049"/>
    </source>
</evidence>
<dbReference type="InterPro" id="IPR058866">
    <property type="entry name" value="GDPGP1_N"/>
</dbReference>
<dbReference type="PANTHER" id="PTHR20884:SF8">
    <property type="entry name" value="GDP-D-GLUCOSE PHOSPHORYLASE 1"/>
    <property type="match status" value="1"/>
</dbReference>
<evidence type="ECO:0000256" key="3">
    <source>
        <dbReference type="ARBA" id="ARBA00004496"/>
    </source>
</evidence>
<evidence type="ECO:0000313" key="16">
    <source>
        <dbReference type="EMBL" id="PAV57449.1"/>
    </source>
</evidence>